<keyword evidence="3" id="KW-1185">Reference proteome</keyword>
<organism evidence="2 3">
    <name type="scientific">Saccharothrix lopnurensis</name>
    <dbReference type="NCBI Taxonomy" id="1670621"/>
    <lineage>
        <taxon>Bacteria</taxon>
        <taxon>Bacillati</taxon>
        <taxon>Actinomycetota</taxon>
        <taxon>Actinomycetes</taxon>
        <taxon>Pseudonocardiales</taxon>
        <taxon>Pseudonocardiaceae</taxon>
        <taxon>Saccharothrix</taxon>
    </lineage>
</organism>
<dbReference type="InterPro" id="IPR010982">
    <property type="entry name" value="Lambda_DNA-bd_dom_sf"/>
</dbReference>
<proteinExistence type="predicted"/>
<dbReference type="Gene3D" id="1.10.260.40">
    <property type="entry name" value="lambda repressor-like DNA-binding domains"/>
    <property type="match status" value="1"/>
</dbReference>
<feature type="domain" description="DUF5753" evidence="1">
    <location>
        <begin position="98"/>
        <end position="263"/>
    </location>
</feature>
<dbReference type="Pfam" id="PF13560">
    <property type="entry name" value="HTH_31"/>
    <property type="match status" value="1"/>
</dbReference>
<gene>
    <name evidence="2" type="ORF">ACFP3R_13580</name>
</gene>
<dbReference type="Proteomes" id="UP001596220">
    <property type="component" value="Unassembled WGS sequence"/>
</dbReference>
<evidence type="ECO:0000313" key="3">
    <source>
        <dbReference type="Proteomes" id="UP001596220"/>
    </source>
</evidence>
<dbReference type="InterPro" id="IPR043917">
    <property type="entry name" value="DUF5753"/>
</dbReference>
<evidence type="ECO:0000259" key="1">
    <source>
        <dbReference type="Pfam" id="PF19054"/>
    </source>
</evidence>
<dbReference type="Pfam" id="PF19054">
    <property type="entry name" value="DUF5753"/>
    <property type="match status" value="1"/>
</dbReference>
<reference evidence="3" key="1">
    <citation type="journal article" date="2019" name="Int. J. Syst. Evol. Microbiol.">
        <title>The Global Catalogue of Microorganisms (GCM) 10K type strain sequencing project: providing services to taxonomists for standard genome sequencing and annotation.</title>
        <authorList>
            <consortium name="The Broad Institute Genomics Platform"/>
            <consortium name="The Broad Institute Genome Sequencing Center for Infectious Disease"/>
            <person name="Wu L."/>
            <person name="Ma J."/>
        </authorList>
    </citation>
    <scope>NUCLEOTIDE SEQUENCE [LARGE SCALE GENOMIC DNA]</scope>
    <source>
        <strain evidence="3">CGMCC 4.7246</strain>
    </source>
</reference>
<protein>
    <submittedName>
        <fullName evidence="2">Helix-turn-helix domain-containing protein</fullName>
    </submittedName>
</protein>
<sequence length="285" mass="31823">MDSRESNALSRELGDALRRARRRSEVRFGALVEELGWSAGKVSKLERGTRGTSPVDIARYVGHLRTDQPTYDHIMGLAQEPNTGHLVRPHELAVPDSLRALLLHEQTARIIWSYQVIMIPGLLQTIDYACALMNRTDGEHRAAERVARQRIFDNPRPPEGRFFVHEAALLRVVGGAQVMYEQMLQLLFRDGVRLVPFAASLPASLNSGFSFMNFTDHPPVSYVESGPVALFSDAVETTDLFGQCCNDLDLVAVSEEESRSVFAEWADRYDRLREEQSAPGGEAVA</sequence>
<name>A0ABW1P418_9PSEU</name>
<evidence type="ECO:0000313" key="2">
    <source>
        <dbReference type="EMBL" id="MFC6090310.1"/>
    </source>
</evidence>
<accession>A0ABW1P418</accession>
<comment type="caution">
    <text evidence="2">The sequence shown here is derived from an EMBL/GenBank/DDBJ whole genome shotgun (WGS) entry which is preliminary data.</text>
</comment>
<dbReference type="EMBL" id="JBHSQO010000011">
    <property type="protein sequence ID" value="MFC6090310.1"/>
    <property type="molecule type" value="Genomic_DNA"/>
</dbReference>
<dbReference type="RefSeq" id="WP_380636058.1">
    <property type="nucleotide sequence ID" value="NZ_JBHSQO010000011.1"/>
</dbReference>